<comment type="caution">
    <text evidence="1">The sequence shown here is derived from an EMBL/GenBank/DDBJ whole genome shotgun (WGS) entry which is preliminary data.</text>
</comment>
<evidence type="ECO:0000313" key="1">
    <source>
        <dbReference type="EMBL" id="MCP2270563.1"/>
    </source>
</evidence>
<protein>
    <submittedName>
        <fullName evidence="1">Uncharacterized protein</fullName>
    </submittedName>
</protein>
<dbReference type="Proteomes" id="UP001205185">
    <property type="component" value="Unassembled WGS sequence"/>
</dbReference>
<evidence type="ECO:0000313" key="2">
    <source>
        <dbReference type="Proteomes" id="UP001205185"/>
    </source>
</evidence>
<dbReference type="RefSeq" id="WP_253887522.1">
    <property type="nucleotide sequence ID" value="NZ_BAAAVB010000009.1"/>
</dbReference>
<keyword evidence="2" id="KW-1185">Reference proteome</keyword>
<gene>
    <name evidence="1" type="ORF">LV75_003064</name>
</gene>
<proteinExistence type="predicted"/>
<reference evidence="1 2" key="1">
    <citation type="submission" date="2022-06" db="EMBL/GenBank/DDBJ databases">
        <title>Genomic Encyclopedia of Archaeal and Bacterial Type Strains, Phase II (KMG-II): from individual species to whole genera.</title>
        <authorList>
            <person name="Goeker M."/>
        </authorList>
    </citation>
    <scope>NUCLEOTIDE SEQUENCE [LARGE SCALE GENOMIC DNA]</scope>
    <source>
        <strain evidence="1 2">DSM 44255</strain>
    </source>
</reference>
<dbReference type="EMBL" id="JAMTCO010000007">
    <property type="protein sequence ID" value="MCP2270563.1"/>
    <property type="molecule type" value="Genomic_DNA"/>
</dbReference>
<organism evidence="1 2">
    <name type="scientific">Actinokineospora diospyrosa</name>
    <dbReference type="NCBI Taxonomy" id="103728"/>
    <lineage>
        <taxon>Bacteria</taxon>
        <taxon>Bacillati</taxon>
        <taxon>Actinomycetota</taxon>
        <taxon>Actinomycetes</taxon>
        <taxon>Pseudonocardiales</taxon>
        <taxon>Pseudonocardiaceae</taxon>
        <taxon>Actinokineospora</taxon>
    </lineage>
</organism>
<accession>A0ABT1ID58</accession>
<sequence length="228" mass="24872">MTLITADLAGPVIHARKLLAGTGEQLLWAAHAKHYQLDIRGFESARVPSVDLSGIPMKVANSVVDGILDTPDTHTPDYSPDVVVVGSTDMQAFKVFEHQFGRTLWVLTPAGLRVGRVATNTKPEPEPEPEPSKGFFGGVVHAAKSFTDAFAKQTVWPQMPTYPVELEFEVPRRDIRGFTVAARGVLRSKLHCLRMELVDGSGYDLVFGAGKNRAQIERMHALTLGAAE</sequence>
<name>A0ABT1ID58_9PSEU</name>